<evidence type="ECO:0000313" key="4">
    <source>
        <dbReference type="Proteomes" id="UP001220610"/>
    </source>
</evidence>
<protein>
    <submittedName>
        <fullName evidence="3">MBG domain-containing protein</fullName>
    </submittedName>
</protein>
<dbReference type="InterPro" id="IPR025667">
    <property type="entry name" value="SprB_repeat"/>
</dbReference>
<evidence type="ECO:0000256" key="1">
    <source>
        <dbReference type="SAM" id="SignalP"/>
    </source>
</evidence>
<evidence type="ECO:0000259" key="2">
    <source>
        <dbReference type="PROSITE" id="PS50835"/>
    </source>
</evidence>
<gene>
    <name evidence="3" type="ORF">P0Y53_15535</name>
</gene>
<dbReference type="Pfam" id="PF18676">
    <property type="entry name" value="MBG_2"/>
    <property type="match status" value="5"/>
</dbReference>
<dbReference type="Gene3D" id="3.30.160.710">
    <property type="match status" value="1"/>
</dbReference>
<dbReference type="PROSITE" id="PS50835">
    <property type="entry name" value="IG_LIKE"/>
    <property type="match status" value="1"/>
</dbReference>
<keyword evidence="1" id="KW-0732">Signal</keyword>
<feature type="signal peptide" evidence="1">
    <location>
        <begin position="1"/>
        <end position="23"/>
    </location>
</feature>
<dbReference type="EMBL" id="CP119311">
    <property type="protein sequence ID" value="WEK33900.1"/>
    <property type="molecule type" value="Genomic_DNA"/>
</dbReference>
<proteinExistence type="predicted"/>
<name>A0AAJ5WSY4_9BACT</name>
<sequence>MKKLKLAFTLVMALCCLLLNSQAQNLPSPTKVTPLAPPPTLTLTTSKTDIYCNGGSNGAASVQVTGGVAPYTYSWSPSGGIGYQATGLVAGTYTVTVKDANSEEKTATVTVQQPPPINVTPSQTNVSCGGGSNATATVTASGGTGTLTYSWSPFGGISPTATGLPAGTYFCTITDANYCQKTEKFIITEPAVLKTTGTQTNVTCNSGSNGLATVTPSGGSAPYTYSWSPSGGNAATASGLPVGVYTVTVTDANSCTAMRPFTITQPPAISTTGTQTNIVCNGASTGIATVTASGGTTPYTYSWDKSSSKSNSATGLAAGEYTVTVTDANGCFATRKFTVTQPPAMTATTSQVNVYCNGGSNGSASVTVSGGSGPYTYSWSPSGGTAATATGLAAGHYTVTITDANLCSITRSFDLTQPTAMKVTPSQTNVSCNGGTNGTASVTVSGGSGPYTYSWSPTGGTAATATGLAVGSYTVTITDANLCSTTQNFTISQPPAMSAVTSQQNVSCNGASTGSATVTASGGAGSYTYSWAPSGGTAATASGLAVGSYTCTITDANACYITRNFTITQPTAMSASMSQVNIACNGASTGMASVHVTGGAGSYTYSWSPSGGTAATATGLAAGPYTVTVTDANNCQMTRNFSITQPPPMSVTGSQTEVTATGMSNGSATVTVTGGTGSYTYSWSPSGGTAATATGLAAGIYTVTITDANLCSTTKTFNLLLPATLGNFSVAAKNYGDAAFTLTAPTSNSSGTFTYTSSNTAVASISGSTVTILQAGTTTITAQQATAGSYAGATTSSTLTVSPKTVTVIMQQTPANTKTYDGSKAVTLGAANYSLNGVVGNDAVNASGTATFDNKDAGTGKTINIQHLVLSGASKDNYTLAATTTTTTGTIKPKAITPTYGIVSKTYDGGIAATVVFDALSSTHGILSGDAVEVQYSSASYETKNVGVSIPVTVDGLQTAGLSKDNYQFSGLAVSGKITQRDITVQADAHQQKTYGDENPVFTYTVTEGTLAAGDGFTGELARVGGESVGDNYEIGINDLSAGKNYHIYYVPANFSIVPKAITVTADADQKKVYGEEEPVLTYSITSGGSLVGNDHFTGQLKRAPGETLGSYAMAQSNLSAGANYTLTFVPADFAITARDITVTAASGKTKVYGEQDPALTYSITAGNLVGDDVLTGKIARITGENAGVYSINQGTLTGGDNYALTYVPADFEITKKPISITAKAYSKVYGAADPTFTFTVNTELVSGDSFTGALGRENGKNVGEYTINIGTLTAGNNYTVAAFEPAKLTITPAPLLIIAEDKTRPQGTANPAFTFRYEGLVAGDAGSDLTVQPQATTTAINASPIGYYSIVPAGAASGNYTITYENGQLTVQPGGNTQIKGWASSPTTIQIRINTEVAQNSVITLFTDQGQPIRSINKQLAPGINSATMNIGHVAPGVYILHVKGDKFKETQRIKIK</sequence>
<accession>A0AAJ5WSY4</accession>
<dbReference type="Gene3D" id="2.60.40.1080">
    <property type="match status" value="1"/>
</dbReference>
<dbReference type="InterPro" id="IPR007110">
    <property type="entry name" value="Ig-like_dom"/>
</dbReference>
<evidence type="ECO:0000313" key="3">
    <source>
        <dbReference type="EMBL" id="WEK33900.1"/>
    </source>
</evidence>
<dbReference type="InterPro" id="IPR026444">
    <property type="entry name" value="Secre_tail"/>
</dbReference>
<dbReference type="NCBIfam" id="TIGR04183">
    <property type="entry name" value="Por_Secre_tail"/>
    <property type="match status" value="1"/>
</dbReference>
<organism evidence="3 4">
    <name type="scientific">Candidatus Pseudobacter hemicellulosilyticus</name>
    <dbReference type="NCBI Taxonomy" id="3121375"/>
    <lineage>
        <taxon>Bacteria</taxon>
        <taxon>Pseudomonadati</taxon>
        <taxon>Bacteroidota</taxon>
        <taxon>Chitinophagia</taxon>
        <taxon>Chitinophagales</taxon>
        <taxon>Chitinophagaceae</taxon>
        <taxon>Pseudobacter</taxon>
    </lineage>
</organism>
<dbReference type="Pfam" id="PF13573">
    <property type="entry name" value="SprB"/>
    <property type="match status" value="9"/>
</dbReference>
<dbReference type="Proteomes" id="UP001220610">
    <property type="component" value="Chromosome"/>
</dbReference>
<dbReference type="InterPro" id="IPR008964">
    <property type="entry name" value="Invasin/intimin_cell_adhesion"/>
</dbReference>
<dbReference type="Gene3D" id="2.40.10.10">
    <property type="entry name" value="Trypsin-like serine proteases"/>
    <property type="match status" value="9"/>
</dbReference>
<feature type="domain" description="Ig-like" evidence="2">
    <location>
        <begin position="495"/>
        <end position="568"/>
    </location>
</feature>
<feature type="chain" id="PRO_5042564746" evidence="1">
    <location>
        <begin position="24"/>
        <end position="1458"/>
    </location>
</feature>
<dbReference type="Pfam" id="PF18657">
    <property type="entry name" value="YDG"/>
    <property type="match status" value="2"/>
</dbReference>
<dbReference type="SUPFAM" id="SSF49373">
    <property type="entry name" value="Invasin/intimin cell-adhesion fragments"/>
    <property type="match status" value="1"/>
</dbReference>
<reference evidence="3" key="1">
    <citation type="submission" date="2023-03" db="EMBL/GenBank/DDBJ databases">
        <title>Andean soil-derived lignocellulolytic bacterial consortium as a source of novel taxa and putative plastic-active enzymes.</title>
        <authorList>
            <person name="Diaz-Garcia L."/>
            <person name="Chuvochina M."/>
            <person name="Feuerriegel G."/>
            <person name="Bunk B."/>
            <person name="Sproer C."/>
            <person name="Streit W.R."/>
            <person name="Rodriguez L.M."/>
            <person name="Overmann J."/>
            <person name="Jimenez D.J."/>
        </authorList>
    </citation>
    <scope>NUCLEOTIDE SEQUENCE</scope>
    <source>
        <strain evidence="3">MAG 7</strain>
    </source>
</reference>
<dbReference type="InterPro" id="IPR041248">
    <property type="entry name" value="YDG"/>
</dbReference>
<dbReference type="InterPro" id="IPR041286">
    <property type="entry name" value="MBG_2"/>
</dbReference>
<dbReference type="InterPro" id="IPR043504">
    <property type="entry name" value="Peptidase_S1_PA_chymotrypsin"/>
</dbReference>